<sequence length="189" mass="20337">MKIDAFRLKSLPIAFSVAIGALALNSAAQQPAAHSMQGGGQMSNVDAHAATIHRLYEECLNQGRTDLLPELVTANVVNHTGSNEQRGLAAFEQGMQQVRAMYPDRHFTVDDVLANGDKGAARWTMVATNTVPILGVAPTGRQLTNHGVVFYRFEGVKIAEVWIQVDQLGVLRQIGVQIPGLPAKAGAER</sequence>
<feature type="signal peptide" evidence="1">
    <location>
        <begin position="1"/>
        <end position="23"/>
    </location>
</feature>
<reference evidence="2" key="2">
    <citation type="journal article" date="2024" name="Environ. Microbiol.">
        <title>Genome analysis and description of Tunturibacter gen. nov. expands the diversity of Terriglobia in tundra soils.</title>
        <authorList>
            <person name="Messyasz A."/>
            <person name="Mannisto M.K."/>
            <person name="Kerkhof L.J."/>
            <person name="Haggblom M.M."/>
        </authorList>
    </citation>
    <scope>NUCLEOTIDE SEQUENCE</scope>
    <source>
        <strain evidence="2">M8UP39</strain>
    </source>
</reference>
<dbReference type="InterPro" id="IPR032710">
    <property type="entry name" value="NTF2-like_dom_sf"/>
</dbReference>
<protein>
    <submittedName>
        <fullName evidence="2">Ester cyclase</fullName>
    </submittedName>
</protein>
<dbReference type="SUPFAM" id="SSF54427">
    <property type="entry name" value="NTF2-like"/>
    <property type="match status" value="1"/>
</dbReference>
<evidence type="ECO:0000256" key="1">
    <source>
        <dbReference type="SAM" id="SignalP"/>
    </source>
</evidence>
<keyword evidence="1" id="KW-0732">Signal</keyword>
<gene>
    <name evidence="2" type="ORF">RBB81_11355</name>
</gene>
<dbReference type="GO" id="GO:0030638">
    <property type="term" value="P:polyketide metabolic process"/>
    <property type="evidence" value="ECO:0007669"/>
    <property type="project" value="InterPro"/>
</dbReference>
<evidence type="ECO:0000313" key="2">
    <source>
        <dbReference type="EMBL" id="XCB24494.1"/>
    </source>
</evidence>
<dbReference type="PANTHER" id="PTHR38436:SF1">
    <property type="entry name" value="ESTER CYCLASE"/>
    <property type="match status" value="1"/>
</dbReference>
<dbReference type="Pfam" id="PF07366">
    <property type="entry name" value="SnoaL"/>
    <property type="match status" value="1"/>
</dbReference>
<accession>A0AAU7Z6K9</accession>
<dbReference type="Gene3D" id="3.10.450.50">
    <property type="match status" value="1"/>
</dbReference>
<proteinExistence type="predicted"/>
<name>A0AAU7Z6K9_9BACT</name>
<dbReference type="InterPro" id="IPR009959">
    <property type="entry name" value="Cyclase_SnoaL-like"/>
</dbReference>
<dbReference type="RefSeq" id="WP_353073782.1">
    <property type="nucleotide sequence ID" value="NZ_CP132938.1"/>
</dbReference>
<feature type="chain" id="PRO_5043829269" evidence="1">
    <location>
        <begin position="24"/>
        <end position="189"/>
    </location>
</feature>
<reference evidence="2" key="1">
    <citation type="submission" date="2023-08" db="EMBL/GenBank/DDBJ databases">
        <authorList>
            <person name="Messyasz A."/>
            <person name="Mannisto M.K."/>
            <person name="Kerkhof L.J."/>
            <person name="Haggblom M."/>
        </authorList>
    </citation>
    <scope>NUCLEOTIDE SEQUENCE</scope>
    <source>
        <strain evidence="2">M8UP39</strain>
    </source>
</reference>
<dbReference type="PANTHER" id="PTHR38436">
    <property type="entry name" value="POLYKETIDE CYCLASE SNOAL-LIKE DOMAIN"/>
    <property type="match status" value="1"/>
</dbReference>
<organism evidence="2">
    <name type="scientific">Tunturiibacter gelidiferens</name>
    <dbReference type="NCBI Taxonomy" id="3069689"/>
    <lineage>
        <taxon>Bacteria</taxon>
        <taxon>Pseudomonadati</taxon>
        <taxon>Acidobacteriota</taxon>
        <taxon>Terriglobia</taxon>
        <taxon>Terriglobales</taxon>
        <taxon>Acidobacteriaceae</taxon>
        <taxon>Tunturiibacter</taxon>
    </lineage>
</organism>
<dbReference type="KEGG" id="tgi:RBB81_11355"/>
<dbReference type="EMBL" id="CP132938">
    <property type="protein sequence ID" value="XCB24494.1"/>
    <property type="molecule type" value="Genomic_DNA"/>
</dbReference>
<dbReference type="AlphaFoldDB" id="A0AAU7Z6K9"/>